<proteinExistence type="predicted"/>
<name>A0ABM8DY40_9MICO</name>
<feature type="region of interest" description="Disordered" evidence="1">
    <location>
        <begin position="96"/>
        <end position="116"/>
    </location>
</feature>
<evidence type="ECO:0008006" key="5">
    <source>
        <dbReference type="Google" id="ProtNLM"/>
    </source>
</evidence>
<keyword evidence="2" id="KW-0812">Transmembrane</keyword>
<dbReference type="RefSeq" id="WP_263795659.1">
    <property type="nucleotide sequence ID" value="NZ_AP027141.1"/>
</dbReference>
<feature type="compositionally biased region" description="Acidic residues" evidence="1">
    <location>
        <begin position="96"/>
        <end position="106"/>
    </location>
</feature>
<keyword evidence="2" id="KW-1133">Transmembrane helix</keyword>
<accession>A0ABM8DY40</accession>
<feature type="compositionally biased region" description="Basic and acidic residues" evidence="1">
    <location>
        <begin position="107"/>
        <end position="116"/>
    </location>
</feature>
<keyword evidence="4" id="KW-1185">Reference proteome</keyword>
<keyword evidence="2" id="KW-0472">Membrane</keyword>
<evidence type="ECO:0000256" key="2">
    <source>
        <dbReference type="SAM" id="Phobius"/>
    </source>
</evidence>
<gene>
    <name evidence="3" type="ORF">Microterr_11310</name>
</gene>
<dbReference type="EMBL" id="AP027141">
    <property type="protein sequence ID" value="BDV30471.1"/>
    <property type="molecule type" value="Genomic_DNA"/>
</dbReference>
<evidence type="ECO:0000313" key="3">
    <source>
        <dbReference type="EMBL" id="BDV30471.1"/>
    </source>
</evidence>
<feature type="transmembrane region" description="Helical" evidence="2">
    <location>
        <begin position="12"/>
        <end position="32"/>
    </location>
</feature>
<evidence type="ECO:0000313" key="4">
    <source>
        <dbReference type="Proteomes" id="UP001317779"/>
    </source>
</evidence>
<sequence length="132" mass="13333">MSHRPSLARSTPFWGLIVASAASAAAGALMLVDKIGVMSAALTAGTATGIEVYVGQSVAVVGAVLVGAGVVGILLALAIAALSTLRPALPVEVVESPEDAVDEPAVAEDRDERTLDDIEVVEADEKDLTAAR</sequence>
<organism evidence="3 4">
    <name type="scientific">Microbacterium terricola</name>
    <dbReference type="NCBI Taxonomy" id="344163"/>
    <lineage>
        <taxon>Bacteria</taxon>
        <taxon>Bacillati</taxon>
        <taxon>Actinomycetota</taxon>
        <taxon>Actinomycetes</taxon>
        <taxon>Micrococcales</taxon>
        <taxon>Microbacteriaceae</taxon>
        <taxon>Microbacterium</taxon>
    </lineage>
</organism>
<reference evidence="3 4" key="1">
    <citation type="submission" date="2022-12" db="EMBL/GenBank/DDBJ databases">
        <title>Microbacterium terricola strain KV-448 chromosome, complete genome.</title>
        <authorList>
            <person name="Oshima T."/>
            <person name="Moriya T."/>
            <person name="Bessho Y."/>
        </authorList>
    </citation>
    <scope>NUCLEOTIDE SEQUENCE [LARGE SCALE GENOMIC DNA]</scope>
    <source>
        <strain evidence="3 4">KV-448</strain>
    </source>
</reference>
<dbReference type="Proteomes" id="UP001317779">
    <property type="component" value="Chromosome"/>
</dbReference>
<protein>
    <recommendedName>
        <fullName evidence="5">Dinucleotide-utilizing enzyme</fullName>
    </recommendedName>
</protein>
<evidence type="ECO:0000256" key="1">
    <source>
        <dbReference type="SAM" id="MobiDB-lite"/>
    </source>
</evidence>
<feature type="transmembrane region" description="Helical" evidence="2">
    <location>
        <begin position="52"/>
        <end position="82"/>
    </location>
</feature>